<dbReference type="STRING" id="1399968.CI15_06160"/>
<dbReference type="GO" id="GO:0008984">
    <property type="term" value="F:protein-glutamate methylesterase activity"/>
    <property type="evidence" value="ECO:0007669"/>
    <property type="project" value="UniProtKB-UniRule"/>
</dbReference>
<dbReference type="PANTHER" id="PTHR42872">
    <property type="entry name" value="PROTEIN-GLUTAMATE METHYLESTERASE/PROTEIN-GLUTAMINE GLUTAMINASE"/>
    <property type="match status" value="1"/>
</dbReference>
<name>A0A149PXG1_9BURK</name>
<feature type="active site" evidence="6 7">
    <location>
        <position position="187"/>
    </location>
</feature>
<dbReference type="InterPro" id="IPR000673">
    <property type="entry name" value="Sig_transdc_resp-reg_Me-estase"/>
</dbReference>
<dbReference type="AlphaFoldDB" id="A0A149PXG1"/>
<dbReference type="CDD" id="cd17541">
    <property type="entry name" value="REC_CheB-like"/>
    <property type="match status" value="1"/>
</dbReference>
<dbReference type="GO" id="GO:0050568">
    <property type="term" value="F:protein-glutamine glutaminase activity"/>
    <property type="evidence" value="ECO:0007669"/>
    <property type="project" value="UniProtKB-UniRule"/>
</dbReference>
<dbReference type="PROSITE" id="PS50122">
    <property type="entry name" value="CHEB"/>
    <property type="match status" value="1"/>
</dbReference>
<dbReference type="SUPFAM" id="SSF52172">
    <property type="entry name" value="CheY-like"/>
    <property type="match status" value="1"/>
</dbReference>
<dbReference type="Pfam" id="PF01339">
    <property type="entry name" value="CheB_methylest"/>
    <property type="match status" value="1"/>
</dbReference>
<comment type="domain">
    <text evidence="6">Contains a C-terminal catalytic domain, and an N-terminal region which modulates catalytic activity.</text>
</comment>
<protein>
    <recommendedName>
        <fullName evidence="6">Protein-glutamate methylesterase/protein-glutamine glutaminase</fullName>
        <ecNumber evidence="6">3.1.1.61</ecNumber>
        <ecNumber evidence="6">3.5.1.44</ecNumber>
    </recommendedName>
</protein>
<sequence>MKIGIVNDMPLAVEALRRALVARSDFEVLWIASDGEQALDFCVAQRPDIVLMDLVMPNVDGIEATRRIMARAPCAILIVTVDVGANAWRVYEALGAGALDAVDTPSLSGPDAHKSITTLIAKIDSIGALVKERQAPLSMAAAPPVRERQRDLPLVAIGASAGGPAALATVLGGLPKDFGAAIVIVQHVDAAFAAGMADWLNQQSALPVRIAREGDRPQAGVALLAATDDHLHLKLPNVLGYTRVPEDTPYRPSVDVFFHSVVARWPARAIGVLLTGMGRDGAIGLKAMRTKGYHTIAQNEATSAVYGMPKAAAALDAAAAILPLPRIATALATAISDRQAPSSS</sequence>
<dbReference type="GO" id="GO:0000156">
    <property type="term" value="F:phosphorelay response regulator activity"/>
    <property type="evidence" value="ECO:0007669"/>
    <property type="project" value="InterPro"/>
</dbReference>
<dbReference type="NCBIfam" id="NF009206">
    <property type="entry name" value="PRK12555.1"/>
    <property type="match status" value="1"/>
</dbReference>
<dbReference type="Gene3D" id="3.40.50.180">
    <property type="entry name" value="Methylesterase CheB, C-terminal domain"/>
    <property type="match status" value="1"/>
</dbReference>
<keyword evidence="3 6" id="KW-0597">Phosphoprotein</keyword>
<dbReference type="Pfam" id="PF00072">
    <property type="entry name" value="Response_reg"/>
    <property type="match status" value="1"/>
</dbReference>
<dbReference type="InterPro" id="IPR001789">
    <property type="entry name" value="Sig_transdc_resp-reg_receiver"/>
</dbReference>
<dbReference type="Gene3D" id="3.40.50.2300">
    <property type="match status" value="1"/>
</dbReference>
<dbReference type="InterPro" id="IPR011006">
    <property type="entry name" value="CheY-like_superfamily"/>
</dbReference>
<evidence type="ECO:0000256" key="5">
    <source>
        <dbReference type="ARBA" id="ARBA00048267"/>
    </source>
</evidence>
<evidence type="ECO:0000259" key="10">
    <source>
        <dbReference type="PROSITE" id="PS50122"/>
    </source>
</evidence>
<evidence type="ECO:0000256" key="8">
    <source>
        <dbReference type="PROSITE-ProRule" id="PRU00169"/>
    </source>
</evidence>
<proteinExistence type="inferred from homology"/>
<dbReference type="OrthoDB" id="9793421at2"/>
<accession>A0A149PXG1</accession>
<evidence type="ECO:0000256" key="7">
    <source>
        <dbReference type="PROSITE-ProRule" id="PRU00050"/>
    </source>
</evidence>
<keyword evidence="1 6" id="KW-0963">Cytoplasm</keyword>
<dbReference type="EC" id="3.1.1.61" evidence="6"/>
<dbReference type="SMART" id="SM00448">
    <property type="entry name" value="REC"/>
    <property type="match status" value="1"/>
</dbReference>
<feature type="domain" description="Response regulatory" evidence="9">
    <location>
        <begin position="2"/>
        <end position="119"/>
    </location>
</feature>
<dbReference type="EMBL" id="LRBG01000004">
    <property type="protein sequence ID" value="KXU89771.1"/>
    <property type="molecule type" value="Genomic_DNA"/>
</dbReference>
<dbReference type="PIRSF" id="PIRSF000876">
    <property type="entry name" value="RR_chemtxs_CheB"/>
    <property type="match status" value="1"/>
</dbReference>
<dbReference type="Proteomes" id="UP000075613">
    <property type="component" value="Unassembled WGS sequence"/>
</dbReference>
<organism evidence="11 12">
    <name type="scientific">Paraburkholderia monticola</name>
    <dbReference type="NCBI Taxonomy" id="1399968"/>
    <lineage>
        <taxon>Bacteria</taxon>
        <taxon>Pseudomonadati</taxon>
        <taxon>Pseudomonadota</taxon>
        <taxon>Betaproteobacteria</taxon>
        <taxon>Burkholderiales</taxon>
        <taxon>Burkholderiaceae</taxon>
        <taxon>Paraburkholderia</taxon>
    </lineage>
</organism>
<feature type="active site" evidence="6 7">
    <location>
        <position position="160"/>
    </location>
</feature>
<comment type="caution">
    <text evidence="11">The sequence shown here is derived from an EMBL/GenBank/DDBJ whole genome shotgun (WGS) entry which is preliminary data.</text>
</comment>
<evidence type="ECO:0000259" key="9">
    <source>
        <dbReference type="PROSITE" id="PS50110"/>
    </source>
</evidence>
<dbReference type="SUPFAM" id="SSF52738">
    <property type="entry name" value="Methylesterase CheB, C-terminal domain"/>
    <property type="match status" value="1"/>
</dbReference>
<comment type="PTM">
    <text evidence="6">Phosphorylated by CheA. Phosphorylation of the N-terminal regulatory domain activates the methylesterase activity.</text>
</comment>
<evidence type="ECO:0000256" key="1">
    <source>
        <dbReference type="ARBA" id="ARBA00022490"/>
    </source>
</evidence>
<reference evidence="11 12" key="1">
    <citation type="journal article" date="2015" name="Int. J. Syst. Evol. Microbiol.">
        <title>Burkholderia monticola sp. nov., isolated from mountain soil.</title>
        <authorList>
            <person name="Baek I."/>
            <person name="Seo B."/>
            <person name="Lee I."/>
            <person name="Yi H."/>
            <person name="Chun J."/>
        </authorList>
    </citation>
    <scope>NUCLEOTIDE SEQUENCE [LARGE SCALE GENOMIC DNA]</scope>
    <source>
        <strain evidence="11 12">JC2948</strain>
    </source>
</reference>
<dbReference type="InterPro" id="IPR035909">
    <property type="entry name" value="CheB_C"/>
</dbReference>
<evidence type="ECO:0000313" key="12">
    <source>
        <dbReference type="Proteomes" id="UP000075613"/>
    </source>
</evidence>
<comment type="subcellular location">
    <subcellularLocation>
        <location evidence="6">Cytoplasm</location>
    </subcellularLocation>
</comment>
<feature type="active site" evidence="6 7">
    <location>
        <position position="280"/>
    </location>
</feature>
<evidence type="ECO:0000256" key="6">
    <source>
        <dbReference type="HAMAP-Rule" id="MF_00099"/>
    </source>
</evidence>
<dbReference type="EC" id="3.5.1.44" evidence="6"/>
<evidence type="ECO:0000313" key="11">
    <source>
        <dbReference type="EMBL" id="KXU89771.1"/>
    </source>
</evidence>
<evidence type="ECO:0000256" key="2">
    <source>
        <dbReference type="ARBA" id="ARBA00022500"/>
    </source>
</evidence>
<comment type="catalytic activity">
    <reaction evidence="6">
        <text>L-glutaminyl-[protein] + H2O = L-glutamyl-[protein] + NH4(+)</text>
        <dbReference type="Rhea" id="RHEA:16441"/>
        <dbReference type="Rhea" id="RHEA-COMP:10207"/>
        <dbReference type="Rhea" id="RHEA-COMP:10208"/>
        <dbReference type="ChEBI" id="CHEBI:15377"/>
        <dbReference type="ChEBI" id="CHEBI:28938"/>
        <dbReference type="ChEBI" id="CHEBI:29973"/>
        <dbReference type="ChEBI" id="CHEBI:30011"/>
        <dbReference type="EC" id="3.5.1.44"/>
    </reaction>
</comment>
<feature type="domain" description="CheB-type methylesterase" evidence="10">
    <location>
        <begin position="151"/>
        <end position="338"/>
    </location>
</feature>
<dbReference type="RefSeq" id="WP_062125282.1">
    <property type="nucleotide sequence ID" value="NZ_LRBG01000004.1"/>
</dbReference>
<feature type="modified residue" description="4-aspartylphosphate" evidence="6 8">
    <location>
        <position position="53"/>
    </location>
</feature>
<keyword evidence="2 6" id="KW-0145">Chemotaxis</keyword>
<evidence type="ECO:0000256" key="4">
    <source>
        <dbReference type="ARBA" id="ARBA00022801"/>
    </source>
</evidence>
<evidence type="ECO:0000256" key="3">
    <source>
        <dbReference type="ARBA" id="ARBA00022553"/>
    </source>
</evidence>
<comment type="catalytic activity">
    <reaction evidence="5 6">
        <text>[protein]-L-glutamate 5-O-methyl ester + H2O = L-glutamyl-[protein] + methanol + H(+)</text>
        <dbReference type="Rhea" id="RHEA:23236"/>
        <dbReference type="Rhea" id="RHEA-COMP:10208"/>
        <dbReference type="Rhea" id="RHEA-COMP:10311"/>
        <dbReference type="ChEBI" id="CHEBI:15377"/>
        <dbReference type="ChEBI" id="CHEBI:15378"/>
        <dbReference type="ChEBI" id="CHEBI:17790"/>
        <dbReference type="ChEBI" id="CHEBI:29973"/>
        <dbReference type="ChEBI" id="CHEBI:82795"/>
        <dbReference type="EC" id="3.1.1.61"/>
    </reaction>
</comment>
<dbReference type="GO" id="GO:0005737">
    <property type="term" value="C:cytoplasm"/>
    <property type="evidence" value="ECO:0007669"/>
    <property type="project" value="UniProtKB-SubCell"/>
</dbReference>
<keyword evidence="12" id="KW-1185">Reference proteome</keyword>
<dbReference type="PROSITE" id="PS50110">
    <property type="entry name" value="RESPONSE_REGULATORY"/>
    <property type="match status" value="1"/>
</dbReference>
<dbReference type="GO" id="GO:0006935">
    <property type="term" value="P:chemotaxis"/>
    <property type="evidence" value="ECO:0007669"/>
    <property type="project" value="UniProtKB-UniRule"/>
</dbReference>
<comment type="function">
    <text evidence="6">Involved in chemotaxis. Part of a chemotaxis signal transduction system that modulates chemotaxis in response to various stimuli. Catalyzes the demethylation of specific methylglutamate residues introduced into the chemoreceptors (methyl-accepting chemotaxis proteins or MCP) by CheR. Also mediates the irreversible deamidation of specific glutamine residues to glutamic acid.</text>
</comment>
<dbReference type="CDD" id="cd16432">
    <property type="entry name" value="CheB_Rec"/>
    <property type="match status" value="1"/>
</dbReference>
<dbReference type="InterPro" id="IPR008248">
    <property type="entry name" value="CheB-like"/>
</dbReference>
<dbReference type="PANTHER" id="PTHR42872:SF6">
    <property type="entry name" value="PROTEIN-GLUTAMATE METHYLESTERASE_PROTEIN-GLUTAMINE GLUTAMINASE"/>
    <property type="match status" value="1"/>
</dbReference>
<dbReference type="HAMAP" id="MF_00099">
    <property type="entry name" value="CheB_chemtxs"/>
    <property type="match status" value="1"/>
</dbReference>
<gene>
    <name evidence="6" type="primary">cheB</name>
    <name evidence="11" type="ORF">CI15_06160</name>
</gene>
<comment type="similarity">
    <text evidence="6">Belongs to the CheB family.</text>
</comment>
<keyword evidence="4 6" id="KW-0378">Hydrolase</keyword>